<dbReference type="STRING" id="1121448.DGI_0950"/>
<accession>T2G8C1</accession>
<keyword evidence="3" id="KW-1185">Reference proteome</keyword>
<dbReference type="PATRIC" id="fig|1121448.10.peg.951"/>
<organism evidence="2 3">
    <name type="scientific">Megalodesulfovibrio gigas (strain ATCC 19364 / DSM 1382 / NCIMB 9332 / VKM B-1759)</name>
    <name type="common">Desulfovibrio gigas</name>
    <dbReference type="NCBI Taxonomy" id="1121448"/>
    <lineage>
        <taxon>Bacteria</taxon>
        <taxon>Pseudomonadati</taxon>
        <taxon>Thermodesulfobacteriota</taxon>
        <taxon>Desulfovibrionia</taxon>
        <taxon>Desulfovibrionales</taxon>
        <taxon>Desulfovibrionaceae</taxon>
        <taxon>Megalodesulfovibrio</taxon>
    </lineage>
</organism>
<proteinExistence type="predicted"/>
<dbReference type="AlphaFoldDB" id="T2G8C1"/>
<dbReference type="eggNOG" id="COG4388">
    <property type="taxonomic scope" value="Bacteria"/>
</dbReference>
<evidence type="ECO:0000256" key="1">
    <source>
        <dbReference type="SAM" id="MobiDB-lite"/>
    </source>
</evidence>
<evidence type="ECO:0000313" key="3">
    <source>
        <dbReference type="Proteomes" id="UP000016587"/>
    </source>
</evidence>
<reference evidence="3" key="2">
    <citation type="submission" date="2013-07" db="EMBL/GenBank/DDBJ databases">
        <authorList>
            <person name="Morais-Silva F.O."/>
            <person name="Rezende A.M."/>
            <person name="Pimentel C."/>
            <person name="Resende D.M."/>
            <person name="Santos C.I."/>
            <person name="Clemente C."/>
            <person name="de Oliveira L.M."/>
            <person name="da Silva S.M."/>
            <person name="Costa D.A."/>
            <person name="Varela-Raposo A."/>
            <person name="Horacio E.C.A."/>
            <person name="Matos M."/>
            <person name="Flores O."/>
            <person name="Ruiz J.C."/>
            <person name="Rodrigues-Pousada C."/>
        </authorList>
    </citation>
    <scope>NUCLEOTIDE SEQUENCE [LARGE SCALE GENOMIC DNA]</scope>
    <source>
        <strain evidence="3">ATCC 19364 / DSM 1382 / NCIMB 9332 / VKM B-1759</strain>
    </source>
</reference>
<protein>
    <submittedName>
        <fullName evidence="2">Putative gp32 gene product</fullName>
    </submittedName>
</protein>
<reference evidence="2 3" key="1">
    <citation type="journal article" date="2013" name="J. Bacteriol.">
        <title>Roles of HynAB and Ech, the only two hydrogenases found in the model sulfate reducer Desulfovibrio gigas.</title>
        <authorList>
            <person name="Morais-Silva F.O."/>
            <person name="Santos C.I."/>
            <person name="Rodrigues R."/>
            <person name="Pereira I.A."/>
            <person name="Rodrigues-Pousada C."/>
        </authorList>
    </citation>
    <scope>NUCLEOTIDE SEQUENCE [LARGE SCALE GENOMIC DNA]</scope>
    <source>
        <strain evidence="3">ATCC 19364 / DSM 1382 / NCIMB 9332 / VKM B-1759</strain>
    </source>
</reference>
<feature type="region of interest" description="Disordered" evidence="1">
    <location>
        <begin position="159"/>
        <end position="180"/>
    </location>
</feature>
<dbReference type="HOGENOM" id="CLU_058178_1_0_7"/>
<gene>
    <name evidence="2" type="ORF">DGI_0950</name>
</gene>
<dbReference type="KEGG" id="dgg:DGI_0950"/>
<name>T2G8C1_MEGG1</name>
<sequence>MAKTPPRTLTIFRSGTHTAMDGQELHFSDADLTATAAAYDPAKHEAPLVIGHPATDAPAYGWVKSLTVHPGQSGLELGATSGPVAPEFAGAVNTGFYKKISASFYPPHAKSNPVPGVYYLRHVGFLGAQPPAVKGLPPPPAFADSDAEGLVTVELDGVQFSESTPQEDTTPKNTPKDTPMDELKTLQAENARLQTELAARERLVAQHARDKVHTGHLAFCEGLAAKGKLPPGLAPVMAAALTALALPDTPHTPNTTGASTAEPQVVQFGEGSAARPLHQALAEALEGLPEAIVYGEVAPDRTGEGQSPEHVSFAAPAGYIVDPQGVALHAKALAYQRAHPNTDYLTALAAVQGR</sequence>
<dbReference type="EMBL" id="CP006585">
    <property type="protein sequence ID" value="AGW12835.1"/>
    <property type="molecule type" value="Genomic_DNA"/>
</dbReference>
<evidence type="ECO:0000313" key="2">
    <source>
        <dbReference type="EMBL" id="AGW12835.1"/>
    </source>
</evidence>
<dbReference type="RefSeq" id="WP_021759540.1">
    <property type="nucleotide sequence ID" value="NC_022444.1"/>
</dbReference>
<dbReference type="Proteomes" id="UP000016587">
    <property type="component" value="Chromosome"/>
</dbReference>